<gene>
    <name evidence="1" type="ORF">BGZ65_001928</name>
</gene>
<dbReference type="Proteomes" id="UP000749646">
    <property type="component" value="Unassembled WGS sequence"/>
</dbReference>
<keyword evidence="2" id="KW-1185">Reference proteome</keyword>
<dbReference type="OrthoDB" id="2371100at2759"/>
<dbReference type="AlphaFoldDB" id="A0A9P6MJB1"/>
<protein>
    <submittedName>
        <fullName evidence="1">Uncharacterized protein</fullName>
    </submittedName>
</protein>
<organism evidence="1 2">
    <name type="scientific">Modicella reniformis</name>
    <dbReference type="NCBI Taxonomy" id="1440133"/>
    <lineage>
        <taxon>Eukaryota</taxon>
        <taxon>Fungi</taxon>
        <taxon>Fungi incertae sedis</taxon>
        <taxon>Mucoromycota</taxon>
        <taxon>Mortierellomycotina</taxon>
        <taxon>Mortierellomycetes</taxon>
        <taxon>Mortierellales</taxon>
        <taxon>Mortierellaceae</taxon>
        <taxon>Modicella</taxon>
    </lineage>
</organism>
<name>A0A9P6MJB1_9FUNG</name>
<proteinExistence type="predicted"/>
<comment type="caution">
    <text evidence="1">The sequence shown here is derived from an EMBL/GenBank/DDBJ whole genome shotgun (WGS) entry which is preliminary data.</text>
</comment>
<dbReference type="EMBL" id="JAAAHW010000371">
    <property type="protein sequence ID" value="KAG0003192.1"/>
    <property type="molecule type" value="Genomic_DNA"/>
</dbReference>
<reference evidence="1" key="1">
    <citation type="journal article" date="2020" name="Fungal Divers.">
        <title>Resolving the Mortierellaceae phylogeny through synthesis of multi-gene phylogenetics and phylogenomics.</title>
        <authorList>
            <person name="Vandepol N."/>
            <person name="Liber J."/>
            <person name="Desiro A."/>
            <person name="Na H."/>
            <person name="Kennedy M."/>
            <person name="Barry K."/>
            <person name="Grigoriev I.V."/>
            <person name="Miller A.N."/>
            <person name="O'Donnell K."/>
            <person name="Stajich J.E."/>
            <person name="Bonito G."/>
        </authorList>
    </citation>
    <scope>NUCLEOTIDE SEQUENCE</scope>
    <source>
        <strain evidence="1">MES-2147</strain>
    </source>
</reference>
<evidence type="ECO:0000313" key="1">
    <source>
        <dbReference type="EMBL" id="KAG0003192.1"/>
    </source>
</evidence>
<evidence type="ECO:0000313" key="2">
    <source>
        <dbReference type="Proteomes" id="UP000749646"/>
    </source>
</evidence>
<accession>A0A9P6MJB1</accession>
<sequence length="211" mass="24470">MPFKKSFKLYLCECGAHKGNGRHRFPYRFHLAKHEGYDLHKVDRFFMKYGSSILTITKMIKIGFTVTAHFKLLEGIESIEKTLGVESRNMGSFLDDTISMLKARTKEDSELVERTSLSTQMNFSNLEALEGADLRQLESFLRSHDQERVFGNLNRIVTPDGHVKWVCIDHYKENYRRTAVRRLMEIVEALDDLFFVIGHVGDDQGSWHPLP</sequence>